<organism evidence="2 3">
    <name type="scientific">Mytilus coruscus</name>
    <name type="common">Sea mussel</name>
    <dbReference type="NCBI Taxonomy" id="42192"/>
    <lineage>
        <taxon>Eukaryota</taxon>
        <taxon>Metazoa</taxon>
        <taxon>Spiralia</taxon>
        <taxon>Lophotrochozoa</taxon>
        <taxon>Mollusca</taxon>
        <taxon>Bivalvia</taxon>
        <taxon>Autobranchia</taxon>
        <taxon>Pteriomorphia</taxon>
        <taxon>Mytilida</taxon>
        <taxon>Mytiloidea</taxon>
        <taxon>Mytilidae</taxon>
        <taxon>Mytilinae</taxon>
        <taxon>Mytilus</taxon>
    </lineage>
</organism>
<feature type="region of interest" description="Disordered" evidence="1">
    <location>
        <begin position="115"/>
        <end position="134"/>
    </location>
</feature>
<evidence type="ECO:0000313" key="2">
    <source>
        <dbReference type="EMBL" id="CAC5361768.1"/>
    </source>
</evidence>
<name>A0A6J8A652_MYTCO</name>
<proteinExistence type="predicted"/>
<evidence type="ECO:0000313" key="3">
    <source>
        <dbReference type="Proteomes" id="UP000507470"/>
    </source>
</evidence>
<sequence length="159" mass="17175">MDEQTDAKTKTIMPHYQGWTLEACANGVITDILGVNKTDVVVLDGSQYCHFNEMGCKWKNQTTLSVLYVQGEKTSNVAGGKNAHFYNLECKTLGDFVASVSKSVQIATPVPKNMFTKATATPTPPTNKISLSISDNDGNEASKVKIGEELFLNITGPGN</sequence>
<accession>A0A6J8A652</accession>
<dbReference type="Proteomes" id="UP000507470">
    <property type="component" value="Unassembled WGS sequence"/>
</dbReference>
<protein>
    <submittedName>
        <fullName evidence="2">Uncharacterized protein</fullName>
    </submittedName>
</protein>
<keyword evidence="3" id="KW-1185">Reference proteome</keyword>
<evidence type="ECO:0000256" key="1">
    <source>
        <dbReference type="SAM" id="MobiDB-lite"/>
    </source>
</evidence>
<reference evidence="2 3" key="1">
    <citation type="submission" date="2020-06" db="EMBL/GenBank/DDBJ databases">
        <authorList>
            <person name="Li R."/>
            <person name="Bekaert M."/>
        </authorList>
    </citation>
    <scope>NUCLEOTIDE SEQUENCE [LARGE SCALE GENOMIC DNA]</scope>
    <source>
        <strain evidence="3">wild</strain>
    </source>
</reference>
<gene>
    <name evidence="2" type="ORF">MCOR_3772</name>
</gene>
<dbReference type="EMBL" id="CACVKT020000687">
    <property type="protein sequence ID" value="CAC5361768.1"/>
    <property type="molecule type" value="Genomic_DNA"/>
</dbReference>
<dbReference type="AlphaFoldDB" id="A0A6J8A652"/>